<reference evidence="5" key="2">
    <citation type="journal article" date="2021" name="Genome Biol. Evol.">
        <title>Developing a high-quality reference genome for a parasitic bivalve with doubly uniparental inheritance (Bivalvia: Unionida).</title>
        <authorList>
            <person name="Smith C.H."/>
        </authorList>
    </citation>
    <scope>NUCLEOTIDE SEQUENCE</scope>
    <source>
        <strain evidence="5">CHS0354</strain>
        <tissue evidence="5">Mantle</tissue>
    </source>
</reference>
<dbReference type="Proteomes" id="UP001195483">
    <property type="component" value="Unassembled WGS sequence"/>
</dbReference>
<dbReference type="GO" id="GO:0038023">
    <property type="term" value="F:signaling receptor activity"/>
    <property type="evidence" value="ECO:0007669"/>
    <property type="project" value="TreeGrafter"/>
</dbReference>
<comment type="caution">
    <text evidence="5">The sequence shown here is derived from an EMBL/GenBank/DDBJ whole genome shotgun (WGS) entry which is preliminary data.</text>
</comment>
<dbReference type="EMBL" id="JAEAOA010000213">
    <property type="protein sequence ID" value="KAK3576837.1"/>
    <property type="molecule type" value="Genomic_DNA"/>
</dbReference>
<proteinExistence type="inferred from homology"/>
<keyword evidence="3" id="KW-1015">Disulfide bond</keyword>
<dbReference type="PANTHER" id="PTHR10517">
    <property type="entry name" value="FOLATE RECEPTOR"/>
    <property type="match status" value="1"/>
</dbReference>
<keyword evidence="2" id="KW-0732">Signal</keyword>
<reference evidence="5" key="1">
    <citation type="journal article" date="2021" name="Genome Biol. Evol.">
        <title>A High-Quality Reference Genome for a Parasitic Bivalve with Doubly Uniparental Inheritance (Bivalvia: Unionida).</title>
        <authorList>
            <person name="Smith C.H."/>
        </authorList>
    </citation>
    <scope>NUCLEOTIDE SEQUENCE</scope>
    <source>
        <strain evidence="5">CHS0354</strain>
    </source>
</reference>
<evidence type="ECO:0000259" key="4">
    <source>
        <dbReference type="Pfam" id="PF03024"/>
    </source>
</evidence>
<accession>A0AAE0RNN8</accession>
<evidence type="ECO:0000313" key="5">
    <source>
        <dbReference type="EMBL" id="KAK3576837.1"/>
    </source>
</evidence>
<sequence>MCGHVSNKCLRYLQQEECFFECEPNTIHWIVPTNKTYQNVPICALYCDAWFKACKHDRICIVNWLTDVIRGVDGINWCPPDKPCKTYAEIYVNGAGICNRMWDKAYRYETSSNCMMMDFDPDGPTPNDQVDPNIIVG</sequence>
<evidence type="ECO:0000256" key="1">
    <source>
        <dbReference type="ARBA" id="ARBA00007932"/>
    </source>
</evidence>
<gene>
    <name evidence="5" type="ORF">CHS0354_002630</name>
</gene>
<dbReference type="InterPro" id="IPR018143">
    <property type="entry name" value="Folate_rcpt-like"/>
</dbReference>
<feature type="domain" description="Folate receptor-like" evidence="4">
    <location>
        <begin position="2"/>
        <end position="115"/>
    </location>
</feature>
<evidence type="ECO:0000256" key="3">
    <source>
        <dbReference type="ARBA" id="ARBA00023157"/>
    </source>
</evidence>
<evidence type="ECO:0000313" key="6">
    <source>
        <dbReference type="Proteomes" id="UP001195483"/>
    </source>
</evidence>
<dbReference type="InterPro" id="IPR004269">
    <property type="entry name" value="Folate_rcpt"/>
</dbReference>
<evidence type="ECO:0000256" key="2">
    <source>
        <dbReference type="ARBA" id="ARBA00022729"/>
    </source>
</evidence>
<dbReference type="AlphaFoldDB" id="A0AAE0RNN8"/>
<keyword evidence="6" id="KW-1185">Reference proteome</keyword>
<dbReference type="GO" id="GO:0009897">
    <property type="term" value="C:external side of plasma membrane"/>
    <property type="evidence" value="ECO:0007669"/>
    <property type="project" value="TreeGrafter"/>
</dbReference>
<dbReference type="PANTHER" id="PTHR10517:SF14">
    <property type="entry name" value="FOLATE RECEPTOR 1-RELATED"/>
    <property type="match status" value="1"/>
</dbReference>
<reference evidence="5" key="3">
    <citation type="submission" date="2023-05" db="EMBL/GenBank/DDBJ databases">
        <authorList>
            <person name="Smith C.H."/>
        </authorList>
    </citation>
    <scope>NUCLEOTIDE SEQUENCE</scope>
    <source>
        <strain evidence="5">CHS0354</strain>
        <tissue evidence="5">Mantle</tissue>
    </source>
</reference>
<name>A0AAE0RNN8_9BIVA</name>
<protein>
    <recommendedName>
        <fullName evidence="4">Folate receptor-like domain-containing protein</fullName>
    </recommendedName>
</protein>
<comment type="similarity">
    <text evidence="1">Belongs to the folate receptor family.</text>
</comment>
<dbReference type="Pfam" id="PF03024">
    <property type="entry name" value="Folate_rec"/>
    <property type="match status" value="1"/>
</dbReference>
<organism evidence="5 6">
    <name type="scientific">Potamilus streckersoni</name>
    <dbReference type="NCBI Taxonomy" id="2493646"/>
    <lineage>
        <taxon>Eukaryota</taxon>
        <taxon>Metazoa</taxon>
        <taxon>Spiralia</taxon>
        <taxon>Lophotrochozoa</taxon>
        <taxon>Mollusca</taxon>
        <taxon>Bivalvia</taxon>
        <taxon>Autobranchia</taxon>
        <taxon>Heteroconchia</taxon>
        <taxon>Palaeoheterodonta</taxon>
        <taxon>Unionida</taxon>
        <taxon>Unionoidea</taxon>
        <taxon>Unionidae</taxon>
        <taxon>Ambleminae</taxon>
        <taxon>Lampsilini</taxon>
        <taxon>Potamilus</taxon>
    </lineage>
</organism>